<dbReference type="InterPro" id="IPR000157">
    <property type="entry name" value="TIR_dom"/>
</dbReference>
<dbReference type="InterPro" id="IPR035897">
    <property type="entry name" value="Toll_tir_struct_dom_sf"/>
</dbReference>
<comment type="caution">
    <text evidence="2">The sequence shown here is derived from an EMBL/GenBank/DDBJ whole genome shotgun (WGS) entry which is preliminary data.</text>
</comment>
<evidence type="ECO:0000313" key="2">
    <source>
        <dbReference type="EMBL" id="GAA4796863.1"/>
    </source>
</evidence>
<dbReference type="PROSITE" id="PS50104">
    <property type="entry name" value="TIR"/>
    <property type="match status" value="1"/>
</dbReference>
<evidence type="ECO:0000259" key="1">
    <source>
        <dbReference type="PROSITE" id="PS50104"/>
    </source>
</evidence>
<keyword evidence="3" id="KW-1185">Reference proteome</keyword>
<feature type="domain" description="TIR" evidence="1">
    <location>
        <begin position="1"/>
        <end position="119"/>
    </location>
</feature>
<dbReference type="Pfam" id="PF13676">
    <property type="entry name" value="TIR_2"/>
    <property type="match status" value="1"/>
</dbReference>
<evidence type="ECO:0000313" key="3">
    <source>
        <dbReference type="Proteomes" id="UP001499959"/>
    </source>
</evidence>
<dbReference type="EMBL" id="BAABJE010000012">
    <property type="protein sequence ID" value="GAA4796863.1"/>
    <property type="molecule type" value="Genomic_DNA"/>
</dbReference>
<protein>
    <recommendedName>
        <fullName evidence="1">TIR domain-containing protein</fullName>
    </recommendedName>
</protein>
<proteinExistence type="predicted"/>
<dbReference type="Gene3D" id="3.40.50.10140">
    <property type="entry name" value="Toll/interleukin-1 receptor homology (TIR) domain"/>
    <property type="match status" value="1"/>
</dbReference>
<reference evidence="3" key="1">
    <citation type="journal article" date="2019" name="Int. J. Syst. Evol. Microbiol.">
        <title>The Global Catalogue of Microorganisms (GCM) 10K type strain sequencing project: providing services to taxonomists for standard genome sequencing and annotation.</title>
        <authorList>
            <consortium name="The Broad Institute Genomics Platform"/>
            <consortium name="The Broad Institute Genome Sequencing Center for Infectious Disease"/>
            <person name="Wu L."/>
            <person name="Ma J."/>
        </authorList>
    </citation>
    <scope>NUCLEOTIDE SEQUENCE [LARGE SCALE GENOMIC DNA]</scope>
    <source>
        <strain evidence="3">JCM 18204</strain>
    </source>
</reference>
<sequence>MWYAPEDIRAGELIAKQLLHAVRKHDKLLIVLSEKSLRSNWVANELRWALQRENESKSQMLFPISLVSFDRLQQWELIDPDTGIDIAARVRSYYLPDFSDWQEKNSFDQAFLRLIRDLRISIQEGQLAGG</sequence>
<dbReference type="Proteomes" id="UP001499959">
    <property type="component" value="Unassembled WGS sequence"/>
</dbReference>
<accession>A0ABP9BP76</accession>
<dbReference type="SUPFAM" id="SSF52200">
    <property type="entry name" value="Toll/Interleukin receptor TIR domain"/>
    <property type="match status" value="1"/>
</dbReference>
<gene>
    <name evidence="2" type="ORF">GCM10023307_23400</name>
</gene>
<name>A0ABP9BP76_9GAMM</name>
<organism evidence="2 3">
    <name type="scientific">Lysobacter hankyongensis</name>
    <dbReference type="NCBI Taxonomy" id="1176535"/>
    <lineage>
        <taxon>Bacteria</taxon>
        <taxon>Pseudomonadati</taxon>
        <taxon>Pseudomonadota</taxon>
        <taxon>Gammaproteobacteria</taxon>
        <taxon>Lysobacterales</taxon>
        <taxon>Lysobacteraceae</taxon>
        <taxon>Lysobacter</taxon>
    </lineage>
</organism>